<dbReference type="SUPFAM" id="SSF46785">
    <property type="entry name" value="Winged helix' DNA-binding domain"/>
    <property type="match status" value="1"/>
</dbReference>
<dbReference type="CDD" id="cd07377">
    <property type="entry name" value="WHTH_GntR"/>
    <property type="match status" value="1"/>
</dbReference>
<dbReference type="GO" id="GO:0003700">
    <property type="term" value="F:DNA-binding transcription factor activity"/>
    <property type="evidence" value="ECO:0007669"/>
    <property type="project" value="InterPro"/>
</dbReference>
<keyword evidence="1" id="KW-0805">Transcription regulation</keyword>
<dbReference type="InterPro" id="IPR036390">
    <property type="entry name" value="WH_DNA-bd_sf"/>
</dbReference>
<evidence type="ECO:0000256" key="2">
    <source>
        <dbReference type="ARBA" id="ARBA00023125"/>
    </source>
</evidence>
<dbReference type="SMART" id="SM00345">
    <property type="entry name" value="HTH_GNTR"/>
    <property type="match status" value="1"/>
</dbReference>
<dbReference type="InterPro" id="IPR000524">
    <property type="entry name" value="Tscrpt_reg_HTH_GntR"/>
</dbReference>
<gene>
    <name evidence="5" type="ORF">D9V37_17050</name>
</gene>
<dbReference type="InterPro" id="IPR011711">
    <property type="entry name" value="GntR_C"/>
</dbReference>
<sequence length="240" mass="26490">MASGPSNGLRPVARRSLSDQVTDRLREFIDVNQLQPGDKLMTERELAEQLGVGRSSIREALMVLRAQGVVDVRHGDGIYLQQRPEEVVSSLAVELIAAHIDHPFIWETRQAIEVQCARLAALRATEEQLAEMRAGLQLMAEEIAAGRPGLDGDRRFHLGVARASGNPILVELINDIRRAFDRSSETSLTRPGQPQCSLADHQQIYDAVAARDADRAAASMLEHLVSTTHDLIETEQPPRP</sequence>
<dbReference type="Proteomes" id="UP000281708">
    <property type="component" value="Unassembled WGS sequence"/>
</dbReference>
<dbReference type="Gene3D" id="1.10.10.10">
    <property type="entry name" value="Winged helix-like DNA-binding domain superfamily/Winged helix DNA-binding domain"/>
    <property type="match status" value="1"/>
</dbReference>
<reference evidence="5 6" key="1">
    <citation type="submission" date="2018-10" db="EMBL/GenBank/DDBJ databases">
        <title>Marmoricola sp. 4Q3S-7 whole genome shotgun sequence.</title>
        <authorList>
            <person name="Li F."/>
        </authorList>
    </citation>
    <scope>NUCLEOTIDE SEQUENCE [LARGE SCALE GENOMIC DNA]</scope>
    <source>
        <strain evidence="5 6">4Q3S-7</strain>
    </source>
</reference>
<dbReference type="SUPFAM" id="SSF48008">
    <property type="entry name" value="GntR ligand-binding domain-like"/>
    <property type="match status" value="1"/>
</dbReference>
<dbReference type="Pfam" id="PF07729">
    <property type="entry name" value="FCD"/>
    <property type="match status" value="1"/>
</dbReference>
<protein>
    <submittedName>
        <fullName evidence="5">FadR family transcriptional regulator</fullName>
    </submittedName>
</protein>
<dbReference type="SMART" id="SM00895">
    <property type="entry name" value="FCD"/>
    <property type="match status" value="1"/>
</dbReference>
<name>A0A3L8NXF4_9ACTN</name>
<dbReference type="PROSITE" id="PS50949">
    <property type="entry name" value="HTH_GNTR"/>
    <property type="match status" value="1"/>
</dbReference>
<dbReference type="OrthoDB" id="155424at2"/>
<evidence type="ECO:0000256" key="3">
    <source>
        <dbReference type="ARBA" id="ARBA00023163"/>
    </source>
</evidence>
<keyword evidence="6" id="KW-1185">Reference proteome</keyword>
<dbReference type="RefSeq" id="WP_121807336.1">
    <property type="nucleotide sequence ID" value="NZ_RDBE01000010.1"/>
</dbReference>
<dbReference type="InterPro" id="IPR036388">
    <property type="entry name" value="WH-like_DNA-bd_sf"/>
</dbReference>
<comment type="caution">
    <text evidence="5">The sequence shown here is derived from an EMBL/GenBank/DDBJ whole genome shotgun (WGS) entry which is preliminary data.</text>
</comment>
<evidence type="ECO:0000313" key="5">
    <source>
        <dbReference type="EMBL" id="RLV47830.1"/>
    </source>
</evidence>
<dbReference type="Gene3D" id="1.20.120.530">
    <property type="entry name" value="GntR ligand-binding domain-like"/>
    <property type="match status" value="1"/>
</dbReference>
<evidence type="ECO:0000256" key="1">
    <source>
        <dbReference type="ARBA" id="ARBA00023015"/>
    </source>
</evidence>
<evidence type="ECO:0000313" key="6">
    <source>
        <dbReference type="Proteomes" id="UP000281708"/>
    </source>
</evidence>
<keyword evidence="3" id="KW-0804">Transcription</keyword>
<dbReference type="GO" id="GO:0003677">
    <property type="term" value="F:DNA binding"/>
    <property type="evidence" value="ECO:0007669"/>
    <property type="project" value="UniProtKB-KW"/>
</dbReference>
<dbReference type="PANTHER" id="PTHR43537:SF5">
    <property type="entry name" value="UXU OPERON TRANSCRIPTIONAL REGULATOR"/>
    <property type="match status" value="1"/>
</dbReference>
<proteinExistence type="predicted"/>
<dbReference type="AlphaFoldDB" id="A0A3L8NXF4"/>
<feature type="domain" description="HTH gntR-type" evidence="4">
    <location>
        <begin position="15"/>
        <end position="83"/>
    </location>
</feature>
<dbReference type="Pfam" id="PF00392">
    <property type="entry name" value="GntR"/>
    <property type="match status" value="1"/>
</dbReference>
<dbReference type="PRINTS" id="PR00035">
    <property type="entry name" value="HTHGNTR"/>
</dbReference>
<dbReference type="EMBL" id="RDBE01000010">
    <property type="protein sequence ID" value="RLV47830.1"/>
    <property type="molecule type" value="Genomic_DNA"/>
</dbReference>
<evidence type="ECO:0000259" key="4">
    <source>
        <dbReference type="PROSITE" id="PS50949"/>
    </source>
</evidence>
<organism evidence="5 6">
    <name type="scientific">Nocardioides mangrovicus</name>
    <dbReference type="NCBI Taxonomy" id="2478913"/>
    <lineage>
        <taxon>Bacteria</taxon>
        <taxon>Bacillati</taxon>
        <taxon>Actinomycetota</taxon>
        <taxon>Actinomycetes</taxon>
        <taxon>Propionibacteriales</taxon>
        <taxon>Nocardioidaceae</taxon>
        <taxon>Nocardioides</taxon>
    </lineage>
</organism>
<accession>A0A3L8NXF4</accession>
<keyword evidence="2" id="KW-0238">DNA-binding</keyword>
<dbReference type="PANTHER" id="PTHR43537">
    <property type="entry name" value="TRANSCRIPTIONAL REGULATOR, GNTR FAMILY"/>
    <property type="match status" value="1"/>
</dbReference>
<dbReference type="InterPro" id="IPR008920">
    <property type="entry name" value="TF_FadR/GntR_C"/>
</dbReference>